<proteinExistence type="predicted"/>
<organism evidence="1">
    <name type="scientific">Anguilla anguilla</name>
    <name type="common">European freshwater eel</name>
    <name type="synonym">Muraena anguilla</name>
    <dbReference type="NCBI Taxonomy" id="7936"/>
    <lineage>
        <taxon>Eukaryota</taxon>
        <taxon>Metazoa</taxon>
        <taxon>Chordata</taxon>
        <taxon>Craniata</taxon>
        <taxon>Vertebrata</taxon>
        <taxon>Euteleostomi</taxon>
        <taxon>Actinopterygii</taxon>
        <taxon>Neopterygii</taxon>
        <taxon>Teleostei</taxon>
        <taxon>Anguilliformes</taxon>
        <taxon>Anguillidae</taxon>
        <taxon>Anguilla</taxon>
    </lineage>
</organism>
<dbReference type="EMBL" id="GBXM01105762">
    <property type="protein sequence ID" value="JAH02815.1"/>
    <property type="molecule type" value="Transcribed_RNA"/>
</dbReference>
<reference evidence="1" key="1">
    <citation type="submission" date="2014-11" db="EMBL/GenBank/DDBJ databases">
        <authorList>
            <person name="Amaro Gonzalez C."/>
        </authorList>
    </citation>
    <scope>NUCLEOTIDE SEQUENCE</scope>
</reference>
<sequence>MVSLVPPCPFFITCLSPSLLSLMAPIPLLHLLHPLTSYPLPFNLGHLPSYEFCDTLCIIKLGLL</sequence>
<evidence type="ECO:0000313" key="1">
    <source>
        <dbReference type="EMBL" id="JAH02815.1"/>
    </source>
</evidence>
<protein>
    <submittedName>
        <fullName evidence="1">Uncharacterized protein</fullName>
    </submittedName>
</protein>
<accession>A0A0E9PFH8</accession>
<name>A0A0E9PFH8_ANGAN</name>
<reference evidence="1" key="2">
    <citation type="journal article" date="2015" name="Fish Shellfish Immunol.">
        <title>Early steps in the European eel (Anguilla anguilla)-Vibrio vulnificus interaction in the gills: Role of the RtxA13 toxin.</title>
        <authorList>
            <person name="Callol A."/>
            <person name="Pajuelo D."/>
            <person name="Ebbesson L."/>
            <person name="Teles M."/>
            <person name="MacKenzie S."/>
            <person name="Amaro C."/>
        </authorList>
    </citation>
    <scope>NUCLEOTIDE SEQUENCE</scope>
</reference>
<dbReference type="AlphaFoldDB" id="A0A0E9PFH8"/>